<reference evidence="2 3" key="1">
    <citation type="submission" date="2020-02" db="EMBL/GenBank/DDBJ databases">
        <title>Sequencing the genomes of 1000 actinobacteria strains.</title>
        <authorList>
            <person name="Klenk H.-P."/>
        </authorList>
    </citation>
    <scope>NUCLEOTIDE SEQUENCE [LARGE SCALE GENOMIC DNA]</scope>
    <source>
        <strain evidence="2 3">DSM 27960</strain>
    </source>
</reference>
<keyword evidence="1" id="KW-0812">Transmembrane</keyword>
<dbReference type="AlphaFoldDB" id="A0A7X5QYS6"/>
<dbReference type="RefSeq" id="WP_167147059.1">
    <property type="nucleotide sequence ID" value="NZ_JAAMOX010000001.1"/>
</dbReference>
<dbReference type="Proteomes" id="UP000541033">
    <property type="component" value="Unassembled WGS sequence"/>
</dbReference>
<keyword evidence="1" id="KW-1133">Transmembrane helix</keyword>
<dbReference type="Pfam" id="PF26606">
    <property type="entry name" value="SCO4848"/>
    <property type="match status" value="1"/>
</dbReference>
<evidence type="ECO:0000256" key="1">
    <source>
        <dbReference type="SAM" id="Phobius"/>
    </source>
</evidence>
<keyword evidence="3" id="KW-1185">Reference proteome</keyword>
<comment type="caution">
    <text evidence="2">The sequence shown here is derived from an EMBL/GenBank/DDBJ whole genome shotgun (WGS) entry which is preliminary data.</text>
</comment>
<dbReference type="EMBL" id="JAAMOX010000001">
    <property type="protein sequence ID" value="NIH52468.1"/>
    <property type="molecule type" value="Genomic_DNA"/>
</dbReference>
<evidence type="ECO:0000313" key="3">
    <source>
        <dbReference type="Proteomes" id="UP000541033"/>
    </source>
</evidence>
<dbReference type="InterPro" id="IPR058061">
    <property type="entry name" value="SCO4848-like"/>
</dbReference>
<accession>A0A7X5QYS6</accession>
<dbReference type="NCBIfam" id="NF046117">
    <property type="entry name" value="SCO4848_fam"/>
    <property type="match status" value="1"/>
</dbReference>
<proteinExistence type="predicted"/>
<sequence>MSVLLSVLLLANAAYNAIVWPQFFKRVKNDVRARDEHGAYTAFFRVHAILIGIALVLALASAVAGIWGLVAA</sequence>
<protein>
    <submittedName>
        <fullName evidence="2">Uncharacterized protein</fullName>
    </submittedName>
</protein>
<name>A0A7X5QYS6_9MICO</name>
<evidence type="ECO:0000313" key="2">
    <source>
        <dbReference type="EMBL" id="NIH52468.1"/>
    </source>
</evidence>
<organism evidence="2 3">
    <name type="scientific">Lysinibacter cavernae</name>
    <dbReference type="NCBI Taxonomy" id="1640652"/>
    <lineage>
        <taxon>Bacteria</taxon>
        <taxon>Bacillati</taxon>
        <taxon>Actinomycetota</taxon>
        <taxon>Actinomycetes</taxon>
        <taxon>Micrococcales</taxon>
        <taxon>Microbacteriaceae</taxon>
        <taxon>Lysinibacter</taxon>
    </lineage>
</organism>
<keyword evidence="1" id="KW-0472">Membrane</keyword>
<feature type="transmembrane region" description="Helical" evidence="1">
    <location>
        <begin position="40"/>
        <end position="70"/>
    </location>
</feature>
<gene>
    <name evidence="2" type="ORF">FHX76_000336</name>
</gene>